<proteinExistence type="predicted"/>
<dbReference type="InParanoid" id="A0A2P5I0K0"/>
<reference evidence="1" key="1">
    <citation type="submission" date="2017-09" db="EMBL/GenBank/DDBJ databases">
        <title>Polyketide synthases of a Diaporthe helianthi virulent isolate.</title>
        <authorList>
            <person name="Baroncelli R."/>
        </authorList>
    </citation>
    <scope>NUCLEOTIDE SEQUENCE [LARGE SCALE GENOMIC DNA]</scope>
    <source>
        <strain evidence="1">7/96</strain>
    </source>
</reference>
<comment type="caution">
    <text evidence="1">The sequence shown here is derived from an EMBL/GenBank/DDBJ whole genome shotgun (WGS) entry which is preliminary data.</text>
</comment>
<dbReference type="OrthoDB" id="5172659at2759"/>
<accession>A0A2P5I0K0</accession>
<gene>
    <name evidence="1" type="ORF">DHEL01_v205634</name>
</gene>
<name>A0A2P5I0K0_DIAHE</name>
<dbReference type="AlphaFoldDB" id="A0A2P5I0K0"/>
<evidence type="ECO:0000313" key="1">
    <source>
        <dbReference type="EMBL" id="POS75971.1"/>
    </source>
</evidence>
<protein>
    <submittedName>
        <fullName evidence="1">Uncharacterized protein</fullName>
    </submittedName>
</protein>
<sequence>MSRSLLNRFDRLASNVSSAASQALDKRQQPSTPSPATAAHGTMVNPYYAIRVIDAITNRGIPLVYLRTTYKTIYMTDSAGYVAFNEPGLMTGEPIWVTVSSYGYESPTGFLGVPGTQIYPKAAGAIDIKLTRTQIAERLYRLTGYGIYRDSVLLGKPVPLEQPVLNAKVAGSDTIQCAKFKDKLLWMWQDTDQLAFQLGNFAMTGAWTELPHKLDADRGLNFDYFTKDNKPNEFARGMIHVHLQAPGNSPLWVDGLTVTPDETGHERLVATYYASGHGFSCVERGLAVWNDKRQILERLVKFDGSKGGVNVLAPGGHTVYVNENGIRYAFYGKNIRVKADFNSASQQSQYEAFTCLSADGQRAKRGPNGSLIWSWVKGGRPVNYENADRLVQSGVISQEESPYRLMDVETGQAISAHTAGIAWNPYLKLWVNIFQQQGGDTTAGEIWFSTAQAPEGPWTACRKVATHHMDRDGLNNNSNDLYNPVQHFELMRDGGRYIYFSGTLTNTFSGNQFPTPYYNYNNIMYRLDLKDPRLKLPHPPAALWGTRPDEKA</sequence>
<dbReference type="Proteomes" id="UP000094444">
    <property type="component" value="Unassembled WGS sequence"/>
</dbReference>
<keyword evidence="2" id="KW-1185">Reference proteome</keyword>
<evidence type="ECO:0000313" key="2">
    <source>
        <dbReference type="Proteomes" id="UP000094444"/>
    </source>
</evidence>
<organism evidence="1 2">
    <name type="scientific">Diaporthe helianthi</name>
    <dbReference type="NCBI Taxonomy" id="158607"/>
    <lineage>
        <taxon>Eukaryota</taxon>
        <taxon>Fungi</taxon>
        <taxon>Dikarya</taxon>
        <taxon>Ascomycota</taxon>
        <taxon>Pezizomycotina</taxon>
        <taxon>Sordariomycetes</taxon>
        <taxon>Sordariomycetidae</taxon>
        <taxon>Diaporthales</taxon>
        <taxon>Diaporthaceae</taxon>
        <taxon>Diaporthe</taxon>
    </lineage>
</organism>
<dbReference type="EMBL" id="MAVT02000421">
    <property type="protein sequence ID" value="POS75971.1"/>
    <property type="molecule type" value="Genomic_DNA"/>
</dbReference>